<keyword evidence="3" id="KW-1185">Reference proteome</keyword>
<protein>
    <submittedName>
        <fullName evidence="2">Tetratricopeptide repeat protein</fullName>
    </submittedName>
</protein>
<dbReference type="Pfam" id="PF13181">
    <property type="entry name" value="TPR_8"/>
    <property type="match status" value="1"/>
</dbReference>
<reference evidence="2 3" key="1">
    <citation type="submission" date="2018-08" db="EMBL/GenBank/DDBJ databases">
        <title>The reduced genetic potential of extracellular carbohydrate catabolism in Euzebyella marina RN62, a Flavobacteriia bacterium isolated from the hadal water.</title>
        <authorList>
            <person name="Xue C."/>
        </authorList>
    </citation>
    <scope>NUCLEOTIDE SEQUENCE [LARGE SCALE GENOMIC DNA]</scope>
    <source>
        <strain evidence="2 3">RN62</strain>
    </source>
</reference>
<evidence type="ECO:0000256" key="1">
    <source>
        <dbReference type="PROSITE-ProRule" id="PRU00339"/>
    </source>
</evidence>
<dbReference type="SUPFAM" id="SSF48452">
    <property type="entry name" value="TPR-like"/>
    <property type="match status" value="1"/>
</dbReference>
<dbReference type="AlphaFoldDB" id="A0A3G2L381"/>
<gene>
    <name evidence="2" type="ORF">D1013_04695</name>
</gene>
<feature type="repeat" description="TPR" evidence="1">
    <location>
        <begin position="195"/>
        <end position="228"/>
    </location>
</feature>
<dbReference type="SMART" id="SM00028">
    <property type="entry name" value="TPR"/>
    <property type="match status" value="3"/>
</dbReference>
<dbReference type="InterPro" id="IPR019734">
    <property type="entry name" value="TPR_rpt"/>
</dbReference>
<dbReference type="Gene3D" id="1.25.40.10">
    <property type="entry name" value="Tetratricopeptide repeat domain"/>
    <property type="match status" value="1"/>
</dbReference>
<evidence type="ECO:0000313" key="2">
    <source>
        <dbReference type="EMBL" id="AYN66727.1"/>
    </source>
</evidence>
<accession>A0A3G2L381</accession>
<sequence length="291" mass="34536">MKAMMKKLIVLFLVFSSCADKNPENVLPKRDSQLARVDITAADKIKIDSLWKRANRVWLYSLERQLILDSILEIKPDSAYFWQQKAMPLYKARKYSLGKPFLAKAVEYDSARYLPYSAFMKCLFSKEYQESIEEFMKVKEKYGDSYVMDHTYNFYLGLDYLQLNEFEKAKEFLEKSKEQQFKDFPDDPPHEACHYMDWFYLGIVLMELHDYGKAIECFDNSLKVYEDFADAMFYKASCYYALGDLQLAKELVEKAKTESDNTINEDQVVYEIYPYQVFHRLSPYSKLHLEK</sequence>
<dbReference type="KEGG" id="emar:D1013_04695"/>
<proteinExistence type="predicted"/>
<keyword evidence="1" id="KW-0802">TPR repeat</keyword>
<dbReference type="EMBL" id="CP032050">
    <property type="protein sequence ID" value="AYN66727.1"/>
    <property type="molecule type" value="Genomic_DNA"/>
</dbReference>
<dbReference type="OrthoDB" id="655905at2"/>
<dbReference type="InterPro" id="IPR011990">
    <property type="entry name" value="TPR-like_helical_dom_sf"/>
</dbReference>
<name>A0A3G2L381_9FLAO</name>
<dbReference type="Proteomes" id="UP000276309">
    <property type="component" value="Chromosome"/>
</dbReference>
<dbReference type="Pfam" id="PF13432">
    <property type="entry name" value="TPR_16"/>
    <property type="match status" value="1"/>
</dbReference>
<evidence type="ECO:0000313" key="3">
    <source>
        <dbReference type="Proteomes" id="UP000276309"/>
    </source>
</evidence>
<dbReference type="PROSITE" id="PS50005">
    <property type="entry name" value="TPR"/>
    <property type="match status" value="1"/>
</dbReference>
<organism evidence="2 3">
    <name type="scientific">Euzebyella marina</name>
    <dbReference type="NCBI Taxonomy" id="1761453"/>
    <lineage>
        <taxon>Bacteria</taxon>
        <taxon>Pseudomonadati</taxon>
        <taxon>Bacteroidota</taxon>
        <taxon>Flavobacteriia</taxon>
        <taxon>Flavobacteriales</taxon>
        <taxon>Flavobacteriaceae</taxon>
        <taxon>Euzebyella</taxon>
    </lineage>
</organism>
<dbReference type="PROSITE" id="PS51257">
    <property type="entry name" value="PROKAR_LIPOPROTEIN"/>
    <property type="match status" value="1"/>
</dbReference>